<dbReference type="RefSeq" id="WP_120545599.1">
    <property type="nucleotide sequence ID" value="NZ_RAVZ01000504.1"/>
</dbReference>
<dbReference type="SUPFAM" id="SSF56024">
    <property type="entry name" value="Phospholipase D/nuclease"/>
    <property type="match status" value="1"/>
</dbReference>
<feature type="domain" description="PLD phosphodiesterase" evidence="1">
    <location>
        <begin position="98"/>
        <end position="128"/>
    </location>
</feature>
<dbReference type="Gene3D" id="3.30.870.10">
    <property type="entry name" value="Endonuclease Chain A"/>
    <property type="match status" value="1"/>
</dbReference>
<reference evidence="3" key="1">
    <citation type="submission" date="2018-09" db="EMBL/GenBank/DDBJ databases">
        <authorList>
            <person name="Livingstone P.G."/>
            <person name="Whitworth D.E."/>
        </authorList>
    </citation>
    <scope>NUCLEOTIDE SEQUENCE [LARGE SCALE GENOMIC DNA]</scope>
    <source>
        <strain evidence="3">CA054A</strain>
    </source>
</reference>
<dbReference type="Pfam" id="PF13091">
    <property type="entry name" value="PLDc_2"/>
    <property type="match status" value="1"/>
</dbReference>
<comment type="caution">
    <text evidence="2">The sequence shown here is derived from an EMBL/GenBank/DDBJ whole genome shotgun (WGS) entry which is preliminary data.</text>
</comment>
<keyword evidence="3" id="KW-1185">Reference proteome</keyword>
<evidence type="ECO:0000313" key="2">
    <source>
        <dbReference type="EMBL" id="RKG71881.1"/>
    </source>
</evidence>
<proteinExistence type="predicted"/>
<dbReference type="InterPro" id="IPR025202">
    <property type="entry name" value="PLD-like_dom"/>
</dbReference>
<dbReference type="AlphaFoldDB" id="A0A3A8I112"/>
<protein>
    <recommendedName>
        <fullName evidence="1">PLD phosphodiesterase domain-containing protein</fullName>
    </recommendedName>
</protein>
<dbReference type="EMBL" id="RAVZ01000504">
    <property type="protein sequence ID" value="RKG71881.1"/>
    <property type="molecule type" value="Genomic_DNA"/>
</dbReference>
<dbReference type="Proteomes" id="UP000268094">
    <property type="component" value="Unassembled WGS sequence"/>
</dbReference>
<dbReference type="GO" id="GO:0003824">
    <property type="term" value="F:catalytic activity"/>
    <property type="evidence" value="ECO:0007669"/>
    <property type="project" value="InterPro"/>
</dbReference>
<sequence length="449" mass="51081">MAPFQVQLTTTSKERGIEFYDEASWIDALRGTLELEVVSCFFGIDWLNAVRERLAASASLILHLNRPPSGSKQLYELEKFLIRAKRRGPTEVYLHTGPRGLFHSKLYVLRKKDGTTTYVGSSNATGSAFRSNEEILLEVVGARSPAGVDAYLRSLQTKGQLLQSGAYRLTLEHFFREARLVFRPTRADPFRLPLPPVREAPEASERARGLVYSGTGAMFSLWASVELDDASGDVEDSQSTLSVTAAVRPRAIETTYGFWIPIPYFEELSPTLDRATQSRIKRLDMLRSRLAKREDRVREQFRQALRDVQSRGQKPLTEEDVKRKLNAFDNLLEVSCKRLEDPEWVRAHAKRYYDAIVPDLFTDPETRTAFLASFTYDLSLRLEEPGQRRSRIVKALLNGIKNWAEPSLMSRKGAFLKEAWFLEALESMLQADDFTIDALWGVVDSEEDD</sequence>
<dbReference type="GO" id="GO:0006793">
    <property type="term" value="P:phosphorus metabolic process"/>
    <property type="evidence" value="ECO:0007669"/>
    <property type="project" value="UniProtKB-ARBA"/>
</dbReference>
<dbReference type="OrthoDB" id="369674at2"/>
<evidence type="ECO:0000313" key="3">
    <source>
        <dbReference type="Proteomes" id="UP000268094"/>
    </source>
</evidence>
<organism evidence="2 3">
    <name type="scientific">Corallococcus terminator</name>
    <dbReference type="NCBI Taxonomy" id="2316733"/>
    <lineage>
        <taxon>Bacteria</taxon>
        <taxon>Pseudomonadati</taxon>
        <taxon>Myxococcota</taxon>
        <taxon>Myxococcia</taxon>
        <taxon>Myxococcales</taxon>
        <taxon>Cystobacterineae</taxon>
        <taxon>Myxococcaceae</taxon>
        <taxon>Corallococcus</taxon>
    </lineage>
</organism>
<accession>A0A3A8I112</accession>
<gene>
    <name evidence="2" type="ORF">D7V88_39010</name>
</gene>
<dbReference type="PROSITE" id="PS50035">
    <property type="entry name" value="PLD"/>
    <property type="match status" value="1"/>
</dbReference>
<evidence type="ECO:0000259" key="1">
    <source>
        <dbReference type="PROSITE" id="PS50035"/>
    </source>
</evidence>
<dbReference type="InterPro" id="IPR001736">
    <property type="entry name" value="PLipase_D/transphosphatidylase"/>
</dbReference>
<name>A0A3A8I112_9BACT</name>